<evidence type="ECO:0000313" key="3">
    <source>
        <dbReference type="EMBL" id="KUG25687.1"/>
    </source>
</evidence>
<proteinExistence type="predicted"/>
<dbReference type="PANTHER" id="PTHR33371">
    <property type="entry name" value="INTERMEMBRANE PHOSPHOLIPID TRANSPORT SYSTEM BINDING PROTEIN MLAD-RELATED"/>
    <property type="match status" value="1"/>
</dbReference>
<organism evidence="3">
    <name type="scientific">hydrocarbon metagenome</name>
    <dbReference type="NCBI Taxonomy" id="938273"/>
    <lineage>
        <taxon>unclassified sequences</taxon>
        <taxon>metagenomes</taxon>
        <taxon>ecological metagenomes</taxon>
    </lineage>
</organism>
<name>A0A0W8FXM2_9ZZZZ</name>
<dbReference type="EMBL" id="LNQE01000625">
    <property type="protein sequence ID" value="KUG25687.1"/>
    <property type="molecule type" value="Genomic_DNA"/>
</dbReference>
<accession>A0A0W8FXM2</accession>
<protein>
    <submittedName>
        <fullName evidence="3">Vpsc protein</fullName>
    </submittedName>
</protein>
<evidence type="ECO:0000256" key="1">
    <source>
        <dbReference type="SAM" id="Phobius"/>
    </source>
</evidence>
<dbReference type="InterPro" id="IPR052336">
    <property type="entry name" value="MlaD_Phospholipid_Transporter"/>
</dbReference>
<dbReference type="Pfam" id="PF02470">
    <property type="entry name" value="MlaD"/>
    <property type="match status" value="1"/>
</dbReference>
<feature type="transmembrane region" description="Helical" evidence="1">
    <location>
        <begin position="12"/>
        <end position="30"/>
    </location>
</feature>
<dbReference type="InterPro" id="IPR003399">
    <property type="entry name" value="Mce/MlaD"/>
</dbReference>
<reference evidence="3" key="1">
    <citation type="journal article" date="2015" name="Proc. Natl. Acad. Sci. U.S.A.">
        <title>Networks of energetic and metabolic interactions define dynamics in microbial communities.</title>
        <authorList>
            <person name="Embree M."/>
            <person name="Liu J.K."/>
            <person name="Al-Bassam M.M."/>
            <person name="Zengler K."/>
        </authorList>
    </citation>
    <scope>NUCLEOTIDE SEQUENCE</scope>
</reference>
<comment type="caution">
    <text evidence="3">The sequence shown here is derived from an EMBL/GenBank/DDBJ whole genome shotgun (WGS) entry which is preliminary data.</text>
</comment>
<keyword evidence="1" id="KW-1133">Transmembrane helix</keyword>
<keyword evidence="1" id="KW-0472">Membrane</keyword>
<keyword evidence="1" id="KW-0812">Transmembrane</keyword>
<gene>
    <name evidence="3" type="ORF">ASZ90_004485</name>
</gene>
<evidence type="ECO:0000259" key="2">
    <source>
        <dbReference type="Pfam" id="PF02470"/>
    </source>
</evidence>
<dbReference type="PANTHER" id="PTHR33371:SF4">
    <property type="entry name" value="INTERMEMBRANE PHOSPHOLIPID TRANSPORT SYSTEM BINDING PROTEIN MLAD"/>
    <property type="match status" value="1"/>
</dbReference>
<feature type="domain" description="Mce/MlaD" evidence="2">
    <location>
        <begin position="41"/>
        <end position="117"/>
    </location>
</feature>
<dbReference type="AlphaFoldDB" id="A0A0W8FXM2"/>
<sequence length="288" mass="31481">MIKKTGNKIKLGIFISLGLLLLIVGIYFIGEGQQLFRSTFSVTGVFKDVAGLQAGNNVRLSGVNVGTVRNIIIVSDTSVRVEILIDERIREFIKKDAVAIIGSEGLMGNKALIINPGTGNKQVIENNDIIQTIQPVTIDDIIQSLNSTIENTASITGDLAIITKKIESGEGTIGRLIMDKKWRENFETTFINLREGSTDFRKVMAKANELDEIILSVKETIQNTADITSDLASISGNIESGRGTLGRFLMDQTTADNLDSTIFYLKNGAKGLNLLLKKAKSSWLLWGF</sequence>